<dbReference type="InterPro" id="IPR008323">
    <property type="entry name" value="UCP033563"/>
</dbReference>
<gene>
    <name evidence="1" type="ORF">KJB30_14710</name>
</gene>
<evidence type="ECO:0000313" key="2">
    <source>
        <dbReference type="Proteomes" id="UP000784128"/>
    </source>
</evidence>
<protein>
    <submittedName>
        <fullName evidence="1">DUF1015 family protein</fullName>
    </submittedName>
</protein>
<keyword evidence="2" id="KW-1185">Reference proteome</keyword>
<dbReference type="RefSeq" id="WP_214300670.1">
    <property type="nucleotide sequence ID" value="NZ_JAHDYS010000015.1"/>
</dbReference>
<comment type="caution">
    <text evidence="1">The sequence shown here is derived from an EMBL/GenBank/DDBJ whole genome shotgun (WGS) entry which is preliminary data.</text>
</comment>
<dbReference type="EMBL" id="JAHDYS010000015">
    <property type="protein sequence ID" value="MBT1073042.1"/>
    <property type="molecule type" value="Genomic_DNA"/>
</dbReference>
<reference evidence="1 2" key="1">
    <citation type="submission" date="2021-05" db="EMBL/GenBank/DDBJ databases">
        <title>The draft genome of Geobacter chapellei DSM 13688.</title>
        <authorList>
            <person name="Xu Z."/>
            <person name="Masuda Y."/>
            <person name="Itoh H."/>
            <person name="Senoo K."/>
        </authorList>
    </citation>
    <scope>NUCLEOTIDE SEQUENCE [LARGE SCALE GENOMIC DNA]</scope>
    <source>
        <strain evidence="1 2">DSM 13688</strain>
    </source>
</reference>
<evidence type="ECO:0000313" key="1">
    <source>
        <dbReference type="EMBL" id="MBT1073042.1"/>
    </source>
</evidence>
<accession>A0ABS5UBH9</accession>
<dbReference type="Pfam" id="PF06245">
    <property type="entry name" value="DUF1015"/>
    <property type="match status" value="1"/>
</dbReference>
<dbReference type="PIRSF" id="PIRSF033563">
    <property type="entry name" value="UCP033563"/>
    <property type="match status" value="1"/>
</dbReference>
<name>A0ABS5UBH9_9BACT</name>
<dbReference type="PANTHER" id="PTHR36454:SF1">
    <property type="entry name" value="DUF1015 DOMAIN-CONTAINING PROTEIN"/>
    <property type="match status" value="1"/>
</dbReference>
<dbReference type="PANTHER" id="PTHR36454">
    <property type="entry name" value="LMO2823 PROTEIN"/>
    <property type="match status" value="1"/>
</dbReference>
<proteinExistence type="predicted"/>
<organism evidence="1 2">
    <name type="scientific">Pelotalea chapellei</name>
    <dbReference type="NCBI Taxonomy" id="44671"/>
    <lineage>
        <taxon>Bacteria</taxon>
        <taxon>Pseudomonadati</taxon>
        <taxon>Thermodesulfobacteriota</taxon>
        <taxon>Desulfuromonadia</taxon>
        <taxon>Geobacterales</taxon>
        <taxon>Geobacteraceae</taxon>
        <taxon>Pelotalea</taxon>
    </lineage>
</organism>
<sequence>MAVIRPFKALRPPKELVSKVAALPYDVMNVEEARAMAAGNPHSFLHVSRPEIDLGPEIDSHDEPVYLQGQLNLEECIRSGALIQEKQDCFYVYRQRMGTITQTGLVVCASVDDYQSGVIKKHEHTRADKEEDRVKHIDYLDANDEPVFYLSRSCSEVEGIIEKIVSGQPEYDFTTDDNVSHTLWIISEPALISRLTDLFAAIPRLYVADGHHRSAAAGRVRELRRAKNPQHTGQEEYNFFLTVIFPENQLNIMPYNRAVQDLNGRTTAEFMDQVSAIFDLTPSPVAVIPQERHHFGMYLEGNWYHLHARQNLVNEADTVSRLDVSILQDRLLNPLLGIHDPRTDKRIHFVGGIRGNAELVKLVDSGEYAVAFSLHPTSIRELIELADQDQIMPPKSTWFEPKLRSGLFVHLLS</sequence>
<dbReference type="Proteomes" id="UP000784128">
    <property type="component" value="Unassembled WGS sequence"/>
</dbReference>